<protein>
    <submittedName>
        <fullName evidence="3">Transcriptional regulator, CdaR</fullName>
    </submittedName>
</protein>
<feature type="domain" description="Putative sugar diacid recognition" evidence="1">
    <location>
        <begin position="4"/>
        <end position="133"/>
    </location>
</feature>
<dbReference type="AlphaFoldDB" id="A0A0E3K190"/>
<evidence type="ECO:0000313" key="4">
    <source>
        <dbReference type="Proteomes" id="UP000033115"/>
    </source>
</evidence>
<dbReference type="InterPro" id="IPR051448">
    <property type="entry name" value="CdaR-like_regulators"/>
</dbReference>
<feature type="domain" description="PucR C-terminal helix-turn-helix" evidence="2">
    <location>
        <begin position="294"/>
        <end position="350"/>
    </location>
</feature>
<dbReference type="Gene3D" id="1.10.10.2840">
    <property type="entry name" value="PucR C-terminal helix-turn-helix domain"/>
    <property type="match status" value="1"/>
</dbReference>
<dbReference type="Proteomes" id="UP000033115">
    <property type="component" value="Chromosome"/>
</dbReference>
<name>A0A0E3K190_CLOSL</name>
<sequence length="355" mass="40361">MIQLSEELAQKIVDRMMKVIPYNVIITDENGIIIASGDVERIHQFHSGAKQALSIKEIVEIDCDHSQGMKPGVNSPIFFQGNLLGVIGITGVPEIVKPFSELVRVTAELLINQEYVLKNQSIQEQEREKFLYEFAYLNEEYSQGFIERGLSLGIDVTVPDIAIVINSEEKSLKSLKNHFNSLLQNGEYCFMLNPNIIVAFISLQKPFLNTLRKSLEKKQYGNIKVGVGLSDHNISVSMNQAFKALHIGKHLQKDKSIYLYKNLCFISMLANIKEDYNLKKVVKILKSEGNQADLLNTLIAYVYNNGEMQTTAQALHVHRNTLNYRLERIKKVSGKDPRNFIELFELFTAYVVSML</sequence>
<accession>A0A0E3K190</accession>
<reference evidence="3 4" key="1">
    <citation type="journal article" date="2015" name="J. Biotechnol.">
        <title>Complete genome sequence of a malodorant-producing acetogen, Clostridium scatologenes ATCC 25775(T).</title>
        <authorList>
            <person name="Zhu Z."/>
            <person name="Guo T."/>
            <person name="Zheng H."/>
            <person name="Song T."/>
            <person name="Ouyang P."/>
            <person name="Xie J."/>
        </authorList>
    </citation>
    <scope>NUCLEOTIDE SEQUENCE [LARGE SCALE GENOMIC DNA]</scope>
    <source>
        <strain evidence="3 4">ATCC 25775</strain>
    </source>
</reference>
<dbReference type="KEGG" id="csq:CSCA_2620"/>
<evidence type="ECO:0000259" key="2">
    <source>
        <dbReference type="Pfam" id="PF13556"/>
    </source>
</evidence>
<proteinExistence type="predicted"/>
<dbReference type="Pfam" id="PF05651">
    <property type="entry name" value="Diacid_rec"/>
    <property type="match status" value="1"/>
</dbReference>
<keyword evidence="4" id="KW-1185">Reference proteome</keyword>
<evidence type="ECO:0000259" key="1">
    <source>
        <dbReference type="Pfam" id="PF05651"/>
    </source>
</evidence>
<dbReference type="InterPro" id="IPR025736">
    <property type="entry name" value="PucR_C-HTH_dom"/>
</dbReference>
<gene>
    <name evidence="3" type="ORF">CSCA_2620</name>
</gene>
<dbReference type="PANTHER" id="PTHR33744:SF15">
    <property type="entry name" value="CARBOHYDRATE DIACID REGULATOR"/>
    <property type="match status" value="1"/>
</dbReference>
<evidence type="ECO:0000313" key="3">
    <source>
        <dbReference type="EMBL" id="AKA69745.1"/>
    </source>
</evidence>
<dbReference type="EMBL" id="CP009933">
    <property type="protein sequence ID" value="AKA69745.1"/>
    <property type="molecule type" value="Genomic_DNA"/>
</dbReference>
<dbReference type="STRING" id="1548.CSCA_2620"/>
<organism evidence="3 4">
    <name type="scientific">Clostridium scatologenes</name>
    <dbReference type="NCBI Taxonomy" id="1548"/>
    <lineage>
        <taxon>Bacteria</taxon>
        <taxon>Bacillati</taxon>
        <taxon>Bacillota</taxon>
        <taxon>Clostridia</taxon>
        <taxon>Eubacteriales</taxon>
        <taxon>Clostridiaceae</taxon>
        <taxon>Clostridium</taxon>
    </lineage>
</organism>
<dbReference type="HOGENOM" id="CLU_043769_1_1_9"/>
<dbReference type="InterPro" id="IPR042070">
    <property type="entry name" value="PucR_C-HTH_sf"/>
</dbReference>
<dbReference type="InterPro" id="IPR008599">
    <property type="entry name" value="Diacid_rec"/>
</dbReference>
<dbReference type="Pfam" id="PF13556">
    <property type="entry name" value="HTH_30"/>
    <property type="match status" value="1"/>
</dbReference>
<dbReference type="PANTHER" id="PTHR33744">
    <property type="entry name" value="CARBOHYDRATE DIACID REGULATOR"/>
    <property type="match status" value="1"/>
</dbReference>
<dbReference type="RefSeq" id="WP_029161658.1">
    <property type="nucleotide sequence ID" value="NZ_CP009933.1"/>
</dbReference>